<evidence type="ECO:0000256" key="6">
    <source>
        <dbReference type="SAM" id="MobiDB-lite"/>
    </source>
</evidence>
<evidence type="ECO:0000313" key="8">
    <source>
        <dbReference type="EnsemblMetazoa" id="AALFPA23_008848.P12109"/>
    </source>
</evidence>
<dbReference type="Pfam" id="PF05485">
    <property type="entry name" value="THAP"/>
    <property type="match status" value="1"/>
</dbReference>
<keyword evidence="9" id="KW-1185">Reference proteome</keyword>
<keyword evidence="4 5" id="KW-0238">DNA-binding</keyword>
<keyword evidence="1" id="KW-0479">Metal-binding</keyword>
<accession>A0ABM1YGA9</accession>
<dbReference type="InterPro" id="IPR006612">
    <property type="entry name" value="THAP_Znf"/>
</dbReference>
<evidence type="ECO:0000313" key="9">
    <source>
        <dbReference type="Proteomes" id="UP000069940"/>
    </source>
</evidence>
<dbReference type="GeneID" id="134285743"/>
<keyword evidence="3" id="KW-0862">Zinc</keyword>
<evidence type="ECO:0000259" key="7">
    <source>
        <dbReference type="PROSITE" id="PS50950"/>
    </source>
</evidence>
<feature type="domain" description="THAP-type" evidence="7">
    <location>
        <begin position="1"/>
        <end position="88"/>
    </location>
</feature>
<evidence type="ECO:0000256" key="4">
    <source>
        <dbReference type="ARBA" id="ARBA00023125"/>
    </source>
</evidence>
<sequence>MVLNCIISSCSVYSSNKTHQMFRLPSVRKRMTEAERVLAEKRLTLWVEACGLEKNPASHHRVCSRHFVNGRPAKSFETEDVDWVPTQNLSDEETSAEPDMTIEREDETENGTETVPDDQNHHHSESFGCCVDQPNLVIENAMSESEVQMDQFRETNLDVNQSNAESSFKSIDSGCVECDESFVNQFEDSTLITNSTLMCRCVLQKMSLDILKATVPKISKPKSLKRSTLYERGPYIRGGKRKAVQIPTVSAVKSSFILVRMPVEKSNILDFVEQFLNKYSSLMH</sequence>
<dbReference type="RefSeq" id="XP_062703152.1">
    <property type="nucleotide sequence ID" value="XM_062847168.1"/>
</dbReference>
<reference evidence="9" key="1">
    <citation type="journal article" date="2015" name="Proc. Natl. Acad. Sci. U.S.A.">
        <title>Genome sequence of the Asian Tiger mosquito, Aedes albopictus, reveals insights into its biology, genetics, and evolution.</title>
        <authorList>
            <person name="Chen X.G."/>
            <person name="Jiang X."/>
            <person name="Gu J."/>
            <person name="Xu M."/>
            <person name="Wu Y."/>
            <person name="Deng Y."/>
            <person name="Zhang C."/>
            <person name="Bonizzoni M."/>
            <person name="Dermauw W."/>
            <person name="Vontas J."/>
            <person name="Armbruster P."/>
            <person name="Huang X."/>
            <person name="Yang Y."/>
            <person name="Zhang H."/>
            <person name="He W."/>
            <person name="Peng H."/>
            <person name="Liu Y."/>
            <person name="Wu K."/>
            <person name="Chen J."/>
            <person name="Lirakis M."/>
            <person name="Topalis P."/>
            <person name="Van Leeuwen T."/>
            <person name="Hall A.B."/>
            <person name="Jiang X."/>
            <person name="Thorpe C."/>
            <person name="Mueller R.L."/>
            <person name="Sun C."/>
            <person name="Waterhouse R.M."/>
            <person name="Yan G."/>
            <person name="Tu Z.J."/>
            <person name="Fang X."/>
            <person name="James A.A."/>
        </authorList>
    </citation>
    <scope>NUCLEOTIDE SEQUENCE [LARGE SCALE GENOMIC DNA]</scope>
    <source>
        <strain evidence="9">Foshan</strain>
    </source>
</reference>
<reference evidence="8" key="2">
    <citation type="submission" date="2025-05" db="UniProtKB">
        <authorList>
            <consortium name="EnsemblMetazoa"/>
        </authorList>
    </citation>
    <scope>IDENTIFICATION</scope>
    <source>
        <strain evidence="8">Foshan</strain>
    </source>
</reference>
<dbReference type="EnsemblMetazoa" id="AALFPA23_008848.R12109">
    <property type="protein sequence ID" value="AALFPA23_008848.P12109"/>
    <property type="gene ID" value="AALFPA23_008848"/>
</dbReference>
<feature type="region of interest" description="Disordered" evidence="6">
    <location>
        <begin position="87"/>
        <end position="125"/>
    </location>
</feature>
<evidence type="ECO:0000256" key="3">
    <source>
        <dbReference type="ARBA" id="ARBA00022833"/>
    </source>
</evidence>
<evidence type="ECO:0000256" key="1">
    <source>
        <dbReference type="ARBA" id="ARBA00022723"/>
    </source>
</evidence>
<dbReference type="SMART" id="SM00980">
    <property type="entry name" value="THAP"/>
    <property type="match status" value="1"/>
</dbReference>
<evidence type="ECO:0000256" key="2">
    <source>
        <dbReference type="ARBA" id="ARBA00022771"/>
    </source>
</evidence>
<dbReference type="Proteomes" id="UP000069940">
    <property type="component" value="Unassembled WGS sequence"/>
</dbReference>
<organism evidence="8 9">
    <name type="scientific">Aedes albopictus</name>
    <name type="common">Asian tiger mosquito</name>
    <name type="synonym">Stegomyia albopicta</name>
    <dbReference type="NCBI Taxonomy" id="7160"/>
    <lineage>
        <taxon>Eukaryota</taxon>
        <taxon>Metazoa</taxon>
        <taxon>Ecdysozoa</taxon>
        <taxon>Arthropoda</taxon>
        <taxon>Hexapoda</taxon>
        <taxon>Insecta</taxon>
        <taxon>Pterygota</taxon>
        <taxon>Neoptera</taxon>
        <taxon>Endopterygota</taxon>
        <taxon>Diptera</taxon>
        <taxon>Nematocera</taxon>
        <taxon>Culicoidea</taxon>
        <taxon>Culicidae</taxon>
        <taxon>Culicinae</taxon>
        <taxon>Aedini</taxon>
        <taxon>Aedes</taxon>
        <taxon>Stegomyia</taxon>
    </lineage>
</organism>
<name>A0ABM1YGA9_AEDAL</name>
<keyword evidence="2 5" id="KW-0863">Zinc-finger</keyword>
<dbReference type="SUPFAM" id="SSF57716">
    <property type="entry name" value="Glucocorticoid receptor-like (DNA-binding domain)"/>
    <property type="match status" value="1"/>
</dbReference>
<proteinExistence type="predicted"/>
<dbReference type="PROSITE" id="PS50950">
    <property type="entry name" value="ZF_THAP"/>
    <property type="match status" value="1"/>
</dbReference>
<protein>
    <recommendedName>
        <fullName evidence="7">THAP-type domain-containing protein</fullName>
    </recommendedName>
</protein>
<evidence type="ECO:0000256" key="5">
    <source>
        <dbReference type="PROSITE-ProRule" id="PRU00309"/>
    </source>
</evidence>